<proteinExistence type="predicted"/>
<evidence type="ECO:0000313" key="2">
    <source>
        <dbReference type="Proteomes" id="UP000255508"/>
    </source>
</evidence>
<dbReference type="Proteomes" id="UP000255508">
    <property type="component" value="Unassembled WGS sequence"/>
</dbReference>
<gene>
    <name evidence="1" type="ORF">DIZ79_03810</name>
</gene>
<dbReference type="InterPro" id="IPR046560">
    <property type="entry name" value="DUF6714"/>
</dbReference>
<dbReference type="AlphaFoldDB" id="A0A370DZU5"/>
<comment type="caution">
    <text evidence="1">The sequence shown here is derived from an EMBL/GenBank/DDBJ whole genome shotgun (WGS) entry which is preliminary data.</text>
</comment>
<name>A0A370DZU5_9GAMM</name>
<reference evidence="1 2" key="1">
    <citation type="journal article" date="2018" name="ISME J.">
        <title>Endosymbiont genomes yield clues of tubeworm success.</title>
        <authorList>
            <person name="Li Y."/>
            <person name="Liles M.R."/>
            <person name="Halanych K.M."/>
        </authorList>
    </citation>
    <scope>NUCLEOTIDE SEQUENCE [LARGE SCALE GENOMIC DNA]</scope>
    <source>
        <strain evidence="1">A1422</strain>
    </source>
</reference>
<accession>A0A370DZU5</accession>
<dbReference type="EMBL" id="QFXD01000070">
    <property type="protein sequence ID" value="RDH92289.1"/>
    <property type="molecule type" value="Genomic_DNA"/>
</dbReference>
<evidence type="ECO:0000313" key="1">
    <source>
        <dbReference type="EMBL" id="RDH92289.1"/>
    </source>
</evidence>
<dbReference type="Pfam" id="PF20461">
    <property type="entry name" value="DUF6714"/>
    <property type="match status" value="1"/>
</dbReference>
<sequence>MKKNTNECLSEMITEAFSYAVYPGDDALVPHVDCDLERQGIMEFFKGKPWEDLSLQSIDSGYQGEGSACLFFMTDEAARYYLPAYMSLSLDGFEEAEFFADAVVRVLTPQIASKEAFEQFVVWAGYFTQAQCEVISQYLLYMTENHADDFQVEGAPDIALKRFWRKFLL</sequence>
<organism evidence="1 2">
    <name type="scientific">endosymbiont of Lamellibrachia luymesi</name>
    <dbReference type="NCBI Taxonomy" id="2200907"/>
    <lineage>
        <taxon>Bacteria</taxon>
        <taxon>Pseudomonadati</taxon>
        <taxon>Pseudomonadota</taxon>
        <taxon>Gammaproteobacteria</taxon>
        <taxon>sulfur-oxidizing symbionts</taxon>
    </lineage>
</organism>
<protein>
    <submittedName>
        <fullName evidence="1">Uncharacterized protein</fullName>
    </submittedName>
</protein>